<dbReference type="InterPro" id="IPR036291">
    <property type="entry name" value="NAD(P)-bd_dom_sf"/>
</dbReference>
<dbReference type="PANTHER" id="PTHR21708">
    <property type="entry name" value="PROBABLE 2-DEHYDROPANTOATE 2-REDUCTASE"/>
    <property type="match status" value="1"/>
</dbReference>
<evidence type="ECO:0000256" key="2">
    <source>
        <dbReference type="ARBA" id="ARBA00022857"/>
    </source>
</evidence>
<reference evidence="8" key="1">
    <citation type="submission" date="2020-05" db="EMBL/GenBank/DDBJ databases">
        <authorList>
            <person name="Chiriac C."/>
            <person name="Salcher M."/>
            <person name="Ghai R."/>
            <person name="Kavagutti S V."/>
        </authorList>
    </citation>
    <scope>NUCLEOTIDE SEQUENCE</scope>
</reference>
<evidence type="ECO:0000313" key="8">
    <source>
        <dbReference type="EMBL" id="CAB4915738.1"/>
    </source>
</evidence>
<feature type="domain" description="Ketopantoate reductase C-terminal" evidence="5">
    <location>
        <begin position="168"/>
        <end position="290"/>
    </location>
</feature>
<dbReference type="GO" id="GO:0015940">
    <property type="term" value="P:pantothenate biosynthetic process"/>
    <property type="evidence" value="ECO:0007669"/>
    <property type="project" value="InterPro"/>
</dbReference>
<dbReference type="EMBL" id="CAEZYR010000143">
    <property type="protein sequence ID" value="CAB4766132.1"/>
    <property type="molecule type" value="Genomic_DNA"/>
</dbReference>
<dbReference type="EMBL" id="CAFBMH010000069">
    <property type="protein sequence ID" value="CAB4915738.1"/>
    <property type="molecule type" value="Genomic_DNA"/>
</dbReference>
<proteinExistence type="inferred from homology"/>
<dbReference type="NCBIfam" id="NF005091">
    <property type="entry name" value="PRK06522.2-2"/>
    <property type="match status" value="1"/>
</dbReference>
<evidence type="ECO:0000313" key="9">
    <source>
        <dbReference type="EMBL" id="CAB4985716.1"/>
    </source>
</evidence>
<dbReference type="Pfam" id="PF08546">
    <property type="entry name" value="ApbA_C"/>
    <property type="match status" value="1"/>
</dbReference>
<dbReference type="GO" id="GO:0008677">
    <property type="term" value="F:2-dehydropantoate 2-reductase activity"/>
    <property type="evidence" value="ECO:0007669"/>
    <property type="project" value="InterPro"/>
</dbReference>
<dbReference type="EMBL" id="CAFBOS010000028">
    <property type="protein sequence ID" value="CAB4985716.1"/>
    <property type="molecule type" value="Genomic_DNA"/>
</dbReference>
<dbReference type="GO" id="GO:0005737">
    <property type="term" value="C:cytoplasm"/>
    <property type="evidence" value="ECO:0007669"/>
    <property type="project" value="TreeGrafter"/>
</dbReference>
<dbReference type="EMBL" id="CAFABA010000150">
    <property type="protein sequence ID" value="CAB4835914.1"/>
    <property type="molecule type" value="Genomic_DNA"/>
</dbReference>
<dbReference type="InterPro" id="IPR013752">
    <property type="entry name" value="KPA_reductase"/>
</dbReference>
<evidence type="ECO:0000256" key="1">
    <source>
        <dbReference type="ARBA" id="ARBA00007870"/>
    </source>
</evidence>
<sequence length="295" mass="30986">MARIVVIGSGSIGGYFAVEAARNGHEVVLCSRSPFDSLRVTQLDGSVRELAVAARTDPRDAVEGEWVLLATKAHQTDGAGGWLRSSCGSSTRGVVVMQNGVEHESRVHPYVGDTLVLPAIVLCGAEAVAPGEIVHHGFSNLEVPAGPLASELAALFTGTDANVIATDDFTTAKWRKLVSNVTASAMTSLTLQRLAVMHRPDIQRLCIELATECLRVGVAAGARVDPAEAEAMVLGMTTTNPEMGSSMLYDRLAKRHMEHDSLTGAVVRVGAELGVPTPFNAAILALLSAVSDAHT</sequence>
<protein>
    <submittedName>
        <fullName evidence="8">Unannotated protein</fullName>
    </submittedName>
</protein>
<dbReference type="InterPro" id="IPR008927">
    <property type="entry name" value="6-PGluconate_DH-like_C_sf"/>
</dbReference>
<keyword evidence="2" id="KW-0521">NADP</keyword>
<dbReference type="PANTHER" id="PTHR21708:SF26">
    <property type="entry name" value="2-DEHYDROPANTOATE 2-REDUCTASE"/>
    <property type="match status" value="1"/>
</dbReference>
<dbReference type="Gene3D" id="1.10.1040.10">
    <property type="entry name" value="N-(1-d-carboxylethyl)-l-norvaline Dehydrogenase, domain 2"/>
    <property type="match status" value="1"/>
</dbReference>
<dbReference type="Pfam" id="PF02558">
    <property type="entry name" value="ApbA"/>
    <property type="match status" value="1"/>
</dbReference>
<evidence type="ECO:0000256" key="3">
    <source>
        <dbReference type="ARBA" id="ARBA00023002"/>
    </source>
</evidence>
<dbReference type="InterPro" id="IPR003710">
    <property type="entry name" value="ApbA"/>
</dbReference>
<dbReference type="SUPFAM" id="SSF51735">
    <property type="entry name" value="NAD(P)-binding Rossmann-fold domains"/>
    <property type="match status" value="1"/>
</dbReference>
<dbReference type="InterPro" id="IPR051402">
    <property type="entry name" value="KPR-Related"/>
</dbReference>
<gene>
    <name evidence="6" type="ORF">UFOPK2754_02790</name>
    <name evidence="7" type="ORF">UFOPK3139_02684</name>
    <name evidence="8" type="ORF">UFOPK3543_01800</name>
    <name evidence="9" type="ORF">UFOPK3967_00667</name>
</gene>
<dbReference type="InterPro" id="IPR013332">
    <property type="entry name" value="KPR_N"/>
</dbReference>
<keyword evidence="3" id="KW-0560">Oxidoreductase</keyword>
<feature type="domain" description="Ketopantoate reductase N-terminal" evidence="4">
    <location>
        <begin position="4"/>
        <end position="144"/>
    </location>
</feature>
<evidence type="ECO:0000313" key="6">
    <source>
        <dbReference type="EMBL" id="CAB4766132.1"/>
    </source>
</evidence>
<dbReference type="SUPFAM" id="SSF48179">
    <property type="entry name" value="6-phosphogluconate dehydrogenase C-terminal domain-like"/>
    <property type="match status" value="1"/>
</dbReference>
<name>A0A6J7H9C3_9ZZZZ</name>
<dbReference type="Gene3D" id="3.40.50.720">
    <property type="entry name" value="NAD(P)-binding Rossmann-like Domain"/>
    <property type="match status" value="1"/>
</dbReference>
<accession>A0A6J7H9C3</accession>
<comment type="similarity">
    <text evidence="1">Belongs to the ketopantoate reductase family.</text>
</comment>
<evidence type="ECO:0000259" key="4">
    <source>
        <dbReference type="Pfam" id="PF02558"/>
    </source>
</evidence>
<evidence type="ECO:0000313" key="7">
    <source>
        <dbReference type="EMBL" id="CAB4835914.1"/>
    </source>
</evidence>
<dbReference type="AlphaFoldDB" id="A0A6J7H9C3"/>
<organism evidence="8">
    <name type="scientific">freshwater metagenome</name>
    <dbReference type="NCBI Taxonomy" id="449393"/>
    <lineage>
        <taxon>unclassified sequences</taxon>
        <taxon>metagenomes</taxon>
        <taxon>ecological metagenomes</taxon>
    </lineage>
</organism>
<evidence type="ECO:0000259" key="5">
    <source>
        <dbReference type="Pfam" id="PF08546"/>
    </source>
</evidence>
<dbReference type="InterPro" id="IPR013328">
    <property type="entry name" value="6PGD_dom2"/>
</dbReference>
<dbReference type="NCBIfam" id="TIGR00745">
    <property type="entry name" value="apbA_panE"/>
    <property type="match status" value="1"/>
</dbReference>